<dbReference type="InterPro" id="IPR048020">
    <property type="entry name" value="Transpos_IS3"/>
</dbReference>
<dbReference type="InterPro" id="IPR055247">
    <property type="entry name" value="InsJ-like_HTH"/>
</dbReference>
<dbReference type="PANTHER" id="PTHR46889">
    <property type="entry name" value="TRANSPOSASE INSF FOR INSERTION SEQUENCE IS3B-RELATED"/>
    <property type="match status" value="1"/>
</dbReference>
<sequence>MSKYSSTFKQEIVAYYGDGGHSYREVGLRFGLDYSMVRRWVASHAAHGVAGLSRKHSHYDAQFRLSVLERMWKDGLSRRQVAALFNIRSAACVSVWEDRYERGGLEALAPRRKGRPRSMPKPPVAAPPSLVADGDGLPSDEARTREELLAELAYLRMENDYLKKLGGLNAGASNAERAQAVQALRPLHPLEGLLALSGLARSTFYYQLKVLSSGDRHEALKSTIRSIFDEHKGRYGYRRVTAAIRGRGDAVNHKTVQRLMVEMGLKSLVRPKKYRSYKGGAGRVAPDLLQRQFSARRMHQKWVTDVTEFNVAGEKLFLSPIMDLHNGEIIAFETARRPVFKLVKDMLGRALSLLDDENRPILHSDQGWQYQTPEWRRMLESSNIAASMSRKGNCLDNAAMESFFATLKSEFFYPNRFDSIDSLRDGVEDYIHYYNNDRIRMKLKGLSPVQYRTQPLNNPSL</sequence>
<dbReference type="InterPro" id="IPR050900">
    <property type="entry name" value="Transposase_IS3/IS150/IS904"/>
</dbReference>
<dbReference type="InterPro" id="IPR012337">
    <property type="entry name" value="RNaseH-like_sf"/>
</dbReference>
<dbReference type="InterPro" id="IPR001584">
    <property type="entry name" value="Integrase_cat-core"/>
</dbReference>
<evidence type="ECO:0000313" key="3">
    <source>
        <dbReference type="EMBL" id="MEJ5018728.1"/>
    </source>
</evidence>
<reference evidence="4 7" key="1">
    <citation type="submission" date="2023-12" db="EMBL/GenBank/DDBJ databases">
        <title>Gut-associated functions are favored during microbiome assembly across C. elegans life.</title>
        <authorList>
            <person name="Zimmermann J."/>
        </authorList>
    </citation>
    <scope>NUCLEOTIDE SEQUENCE [LARGE SCALE GENOMIC DNA]</scope>
    <source>
        <strain evidence="4 7">MYb71</strain>
    </source>
</reference>
<dbReference type="Proteomes" id="UP001375812">
    <property type="component" value="Unassembled WGS sequence"/>
</dbReference>
<accession>A0ABU8P9E2</accession>
<name>A0ABU8P9E2_9HYPH</name>
<evidence type="ECO:0000313" key="5">
    <source>
        <dbReference type="EMBL" id="MEJ5019671.1"/>
    </source>
</evidence>
<gene>
    <name evidence="3" type="ORF">WH297_03090</name>
    <name evidence="4" type="ORF">WH297_03830</name>
    <name evidence="5" type="ORF">WH297_07950</name>
    <name evidence="6" type="ORF">WH297_11370</name>
</gene>
<dbReference type="SUPFAM" id="SSF48295">
    <property type="entry name" value="TrpR-like"/>
    <property type="match status" value="2"/>
</dbReference>
<organism evidence="4 7">
    <name type="scientific">Ochrobactrum vermis</name>
    <dbReference type="NCBI Taxonomy" id="1827297"/>
    <lineage>
        <taxon>Bacteria</taxon>
        <taxon>Pseudomonadati</taxon>
        <taxon>Pseudomonadota</taxon>
        <taxon>Alphaproteobacteria</taxon>
        <taxon>Hyphomicrobiales</taxon>
        <taxon>Brucellaceae</taxon>
        <taxon>Brucella/Ochrobactrum group</taxon>
        <taxon>Ochrobactrum</taxon>
    </lineage>
</organism>
<evidence type="ECO:0000313" key="6">
    <source>
        <dbReference type="EMBL" id="MEJ5020328.1"/>
    </source>
</evidence>
<proteinExistence type="predicted"/>
<evidence type="ECO:0000313" key="4">
    <source>
        <dbReference type="EMBL" id="MEJ5018870.1"/>
    </source>
</evidence>
<dbReference type="PANTHER" id="PTHR46889:SF4">
    <property type="entry name" value="TRANSPOSASE INSO FOR INSERTION SEQUENCE ELEMENT IS911B-RELATED"/>
    <property type="match status" value="1"/>
</dbReference>
<dbReference type="InterPro" id="IPR025948">
    <property type="entry name" value="HTH-like_dom"/>
</dbReference>
<dbReference type="SUPFAM" id="SSF53098">
    <property type="entry name" value="Ribonuclease H-like"/>
    <property type="match status" value="1"/>
</dbReference>
<comment type="caution">
    <text evidence="4">The sequence shown here is derived from an EMBL/GenBank/DDBJ whole genome shotgun (WGS) entry which is preliminary data.</text>
</comment>
<dbReference type="EMBL" id="JBBGZH010000001">
    <property type="protein sequence ID" value="MEJ5020328.1"/>
    <property type="molecule type" value="Genomic_DNA"/>
</dbReference>
<dbReference type="InterPro" id="IPR010921">
    <property type="entry name" value="Trp_repressor/repl_initiator"/>
</dbReference>
<dbReference type="Pfam" id="PF00665">
    <property type="entry name" value="rve"/>
    <property type="match status" value="1"/>
</dbReference>
<dbReference type="PROSITE" id="PS50994">
    <property type="entry name" value="INTEGRASE"/>
    <property type="match status" value="1"/>
</dbReference>
<dbReference type="EMBL" id="JBBGZH010000001">
    <property type="protein sequence ID" value="MEJ5018870.1"/>
    <property type="molecule type" value="Genomic_DNA"/>
</dbReference>
<evidence type="ECO:0000313" key="7">
    <source>
        <dbReference type="Proteomes" id="UP001375812"/>
    </source>
</evidence>
<feature type="domain" description="Integrase catalytic" evidence="2">
    <location>
        <begin position="282"/>
        <end position="456"/>
    </location>
</feature>
<dbReference type="Pfam" id="PF13276">
    <property type="entry name" value="HTH_21"/>
    <property type="match status" value="1"/>
</dbReference>
<feature type="region of interest" description="Disordered" evidence="1">
    <location>
        <begin position="111"/>
        <end position="137"/>
    </location>
</feature>
<dbReference type="Gene3D" id="3.30.420.10">
    <property type="entry name" value="Ribonuclease H-like superfamily/Ribonuclease H"/>
    <property type="match status" value="1"/>
</dbReference>
<evidence type="ECO:0000259" key="2">
    <source>
        <dbReference type="PROSITE" id="PS50994"/>
    </source>
</evidence>
<evidence type="ECO:0000256" key="1">
    <source>
        <dbReference type="SAM" id="MobiDB-lite"/>
    </source>
</evidence>
<dbReference type="Gene3D" id="1.10.10.10">
    <property type="entry name" value="Winged helix-like DNA-binding domain superfamily/Winged helix DNA-binding domain"/>
    <property type="match status" value="2"/>
</dbReference>
<dbReference type="Pfam" id="PF13518">
    <property type="entry name" value="HTH_28"/>
    <property type="match status" value="2"/>
</dbReference>
<dbReference type="NCBIfam" id="NF033516">
    <property type="entry name" value="transpos_IS3"/>
    <property type="match status" value="1"/>
</dbReference>
<protein>
    <submittedName>
        <fullName evidence="4">IS3 family transposase</fullName>
    </submittedName>
</protein>
<dbReference type="InterPro" id="IPR036388">
    <property type="entry name" value="WH-like_DNA-bd_sf"/>
</dbReference>
<dbReference type="Pfam" id="PF13333">
    <property type="entry name" value="rve_2"/>
    <property type="match status" value="1"/>
</dbReference>
<keyword evidence="7" id="KW-1185">Reference proteome</keyword>
<dbReference type="EMBL" id="JBBGZH010000001">
    <property type="protein sequence ID" value="MEJ5019671.1"/>
    <property type="molecule type" value="Genomic_DNA"/>
</dbReference>
<dbReference type="InterPro" id="IPR036397">
    <property type="entry name" value="RNaseH_sf"/>
</dbReference>
<dbReference type="EMBL" id="JBBGZH010000001">
    <property type="protein sequence ID" value="MEJ5018728.1"/>
    <property type="molecule type" value="Genomic_DNA"/>
</dbReference>